<dbReference type="Proteomes" id="UP000541154">
    <property type="component" value="Unassembled WGS sequence"/>
</dbReference>
<organism evidence="1 2">
    <name type="scientific">Petromyces alliaceus</name>
    <name type="common">Aspergillus alliaceus</name>
    <dbReference type="NCBI Taxonomy" id="209559"/>
    <lineage>
        <taxon>Eukaryota</taxon>
        <taxon>Fungi</taxon>
        <taxon>Dikarya</taxon>
        <taxon>Ascomycota</taxon>
        <taxon>Pezizomycotina</taxon>
        <taxon>Eurotiomycetes</taxon>
        <taxon>Eurotiomycetidae</taxon>
        <taxon>Eurotiales</taxon>
        <taxon>Aspergillaceae</taxon>
        <taxon>Aspergillus</taxon>
        <taxon>Aspergillus subgen. Circumdati</taxon>
    </lineage>
</organism>
<comment type="caution">
    <text evidence="1">The sequence shown here is derived from an EMBL/GenBank/DDBJ whole genome shotgun (WGS) entry which is preliminary data.</text>
</comment>
<proteinExistence type="predicted"/>
<dbReference type="EMBL" id="SPNV01000014">
    <property type="protein sequence ID" value="KAF5865857.1"/>
    <property type="molecule type" value="Genomic_DNA"/>
</dbReference>
<reference evidence="1 2" key="1">
    <citation type="submission" date="2019-04" db="EMBL/GenBank/DDBJ databases">
        <title>Aspergillus burnettii sp. nov., novel species from soil in southeast Queensland.</title>
        <authorList>
            <person name="Gilchrist C.L.M."/>
            <person name="Pitt J.I."/>
            <person name="Lange L."/>
            <person name="Lacey H.J."/>
            <person name="Vuong D."/>
            <person name="Midgley D.J."/>
            <person name="Greenfield P."/>
            <person name="Bradbury M."/>
            <person name="Lacey E."/>
            <person name="Busk P.K."/>
            <person name="Pilgaard B."/>
            <person name="Chooi Y.H."/>
            <person name="Piggott A.M."/>
        </authorList>
    </citation>
    <scope>NUCLEOTIDE SEQUENCE [LARGE SCALE GENOMIC DNA]</scope>
    <source>
        <strain evidence="1 2">FRR 5400</strain>
    </source>
</reference>
<evidence type="ECO:0000313" key="2">
    <source>
        <dbReference type="Proteomes" id="UP000541154"/>
    </source>
</evidence>
<protein>
    <submittedName>
        <fullName evidence="1">Uncharacterized protein</fullName>
    </submittedName>
</protein>
<accession>A0A8H6AEP5</accession>
<dbReference type="AlphaFoldDB" id="A0A8H6AEP5"/>
<name>A0A8H6AEP5_PETAA</name>
<sequence length="278" mass="31798">MAWTVALEGWTRLQARQSLDHHAYESINEALVIFGLVTGTLALFVHTYTSVFITRQFGVHNGDPSNHRDLHSTGVCRKAESDHAILSTEPACKAMADMRVRNRDYHCDTYAHISIPLSIRLSTGCEGMERDNRWRALCGPAQYHASKLRAQCHYGFLDDNRSNPFDLETEHENLAENRSDIDVLLRWHSLSTTCFMNQIIHIIWQFQFYGRSESSGAPTSGTRNTRQHGRSRYFDDDIELIQNGSNASRSMVITRTVEMELQYHKNEVDVKPMKQPGP</sequence>
<gene>
    <name evidence="1" type="ORF">ETB97_001924</name>
</gene>
<evidence type="ECO:0000313" key="1">
    <source>
        <dbReference type="EMBL" id="KAF5865857.1"/>
    </source>
</evidence>
<keyword evidence="2" id="KW-1185">Reference proteome</keyword>